<dbReference type="SUPFAM" id="SSF81452">
    <property type="entry name" value="Cytochrome c oxidase subunit III-like"/>
    <property type="match status" value="1"/>
</dbReference>
<dbReference type="PANTHER" id="PTHR11403">
    <property type="entry name" value="CYTOCHROME C OXIDASE SUBUNIT III"/>
    <property type="match status" value="1"/>
</dbReference>
<feature type="transmembrane region" description="Helical" evidence="9">
    <location>
        <begin position="164"/>
        <end position="181"/>
    </location>
</feature>
<gene>
    <name evidence="11" type="primary">COX3</name>
</gene>
<protein>
    <recommendedName>
        <fullName evidence="3 8">Cytochrome c oxidase subunit 3</fullName>
    </recommendedName>
</protein>
<proteinExistence type="inferred from homology"/>
<reference evidence="11" key="1">
    <citation type="submission" date="2022-05" db="EMBL/GenBank/DDBJ databases">
        <authorList>
            <person name="Nie Y."/>
        </authorList>
    </citation>
    <scope>NUCLEOTIDE SEQUENCE</scope>
</reference>
<dbReference type="InterPro" id="IPR024791">
    <property type="entry name" value="Cyt_c/ubiquinol_Oxase_su3"/>
</dbReference>
<keyword evidence="5" id="KW-1278">Translocase</keyword>
<keyword evidence="7 9" id="KW-0472">Membrane</keyword>
<keyword evidence="6 9" id="KW-1133">Transmembrane helix</keyword>
<dbReference type="PANTHER" id="PTHR11403:SF7">
    <property type="entry name" value="CYTOCHROME C OXIDASE SUBUNIT 3"/>
    <property type="match status" value="1"/>
</dbReference>
<evidence type="ECO:0000256" key="7">
    <source>
        <dbReference type="ARBA" id="ARBA00023136"/>
    </source>
</evidence>
<feature type="domain" description="Heme-copper oxidase subunit III family profile" evidence="10">
    <location>
        <begin position="8"/>
        <end position="265"/>
    </location>
</feature>
<name>A0A9E9ETQ6_9NEOP</name>
<evidence type="ECO:0000256" key="1">
    <source>
        <dbReference type="ARBA" id="ARBA00004141"/>
    </source>
</evidence>
<dbReference type="InterPro" id="IPR033945">
    <property type="entry name" value="Cyt_c_oxase_su3_dom"/>
</dbReference>
<evidence type="ECO:0000256" key="3">
    <source>
        <dbReference type="ARBA" id="ARBA00015944"/>
    </source>
</evidence>
<evidence type="ECO:0000256" key="4">
    <source>
        <dbReference type="ARBA" id="ARBA00022692"/>
    </source>
</evidence>
<dbReference type="AlphaFoldDB" id="A0A9E9ETQ6"/>
<feature type="transmembrane region" description="Helical" evidence="9">
    <location>
        <begin position="131"/>
        <end position="152"/>
    </location>
</feature>
<comment type="function">
    <text evidence="8">Component of the cytochrome c oxidase, the last enzyme in the mitochondrial electron transport chain which drives oxidative phosphorylation. The respiratory chain contains 3 multisubunit complexes succinate dehydrogenase (complex II, CII), ubiquinol-cytochrome c oxidoreductase (cytochrome b-c1 complex, complex III, CIII) and cytochrome c oxidase (complex IV, CIV), that cooperate to transfer electrons derived from NADH and succinate to molecular oxygen, creating an electrochemical gradient over the inner membrane that drives transmembrane transport and the ATP synthase. Cytochrome c oxidase is the component of the respiratory chain that catalyzes the reduction of oxygen to water. Electrons originating from reduced cytochrome c in the intermembrane space (IMS) are transferred via the dinuclear copper A center (CU(A)) of subunit 2 and heme A of subunit 1 to the active site in subunit 1, a binuclear center (BNC) formed by heme A3 and copper B (CU(B)). The BNC reduces molecular oxygen to 2 water molecules using 4 electrons from cytochrome c in the IMS and 4 protons from the mitochondrial matrix.</text>
</comment>
<feature type="transmembrane region" description="Helical" evidence="9">
    <location>
        <begin position="43"/>
        <end position="63"/>
    </location>
</feature>
<dbReference type="GO" id="GO:0006123">
    <property type="term" value="P:mitochondrial electron transport, cytochrome c to oxygen"/>
    <property type="evidence" value="ECO:0007669"/>
    <property type="project" value="TreeGrafter"/>
</dbReference>
<dbReference type="PROSITE" id="PS50253">
    <property type="entry name" value="COX3"/>
    <property type="match status" value="1"/>
</dbReference>
<evidence type="ECO:0000256" key="8">
    <source>
        <dbReference type="RuleBase" id="RU003375"/>
    </source>
</evidence>
<evidence type="ECO:0000256" key="6">
    <source>
        <dbReference type="ARBA" id="ARBA00022989"/>
    </source>
</evidence>
<dbReference type="InterPro" id="IPR035973">
    <property type="entry name" value="Cyt_c_oxidase_su3-like_sf"/>
</dbReference>
<feature type="transmembrane region" description="Helical" evidence="9">
    <location>
        <begin position="84"/>
        <end position="107"/>
    </location>
</feature>
<dbReference type="EMBL" id="ON585568">
    <property type="protein sequence ID" value="WAO28615.1"/>
    <property type="molecule type" value="Genomic_DNA"/>
</dbReference>
<dbReference type="PROSITE" id="PS51257">
    <property type="entry name" value="PROKAR_LIPOPROTEIN"/>
    <property type="match status" value="1"/>
</dbReference>
<comment type="subcellular location">
    <subcellularLocation>
        <location evidence="1">Membrane</location>
        <topology evidence="1">Multi-pass membrane protein</topology>
    </subcellularLocation>
</comment>
<dbReference type="Pfam" id="PF00510">
    <property type="entry name" value="COX3"/>
    <property type="match status" value="1"/>
</dbReference>
<comment type="similarity">
    <text evidence="2 8">Belongs to the cytochrome c oxidase subunit 3 family.</text>
</comment>
<feature type="transmembrane region" description="Helical" evidence="9">
    <location>
        <begin position="245"/>
        <end position="262"/>
    </location>
</feature>
<evidence type="ECO:0000256" key="9">
    <source>
        <dbReference type="SAM" id="Phobius"/>
    </source>
</evidence>
<dbReference type="Gene3D" id="1.10.287.70">
    <property type="match status" value="1"/>
</dbReference>
<dbReference type="Gene3D" id="1.20.120.80">
    <property type="entry name" value="Cytochrome c oxidase, subunit III, four-helix bundle"/>
    <property type="match status" value="1"/>
</dbReference>
<dbReference type="CDD" id="cd01665">
    <property type="entry name" value="Cyt_c_Oxidase_III"/>
    <property type="match status" value="1"/>
</dbReference>
<dbReference type="InterPro" id="IPR013833">
    <property type="entry name" value="Cyt_c_oxidase_su3_a-hlx"/>
</dbReference>
<keyword evidence="8 11" id="KW-0496">Mitochondrion</keyword>
<evidence type="ECO:0000259" key="10">
    <source>
        <dbReference type="PROSITE" id="PS50253"/>
    </source>
</evidence>
<dbReference type="GO" id="GO:0004129">
    <property type="term" value="F:cytochrome-c oxidase activity"/>
    <property type="evidence" value="ECO:0007669"/>
    <property type="project" value="InterPro"/>
</dbReference>
<dbReference type="GO" id="GO:0016020">
    <property type="term" value="C:membrane"/>
    <property type="evidence" value="ECO:0007669"/>
    <property type="project" value="UniProtKB-SubCell"/>
</dbReference>
<feature type="transmembrane region" description="Helical" evidence="9">
    <location>
        <begin position="20"/>
        <end position="37"/>
    </location>
</feature>
<feature type="transmembrane region" description="Helical" evidence="9">
    <location>
        <begin position="201"/>
        <end position="225"/>
    </location>
</feature>
<evidence type="ECO:0000313" key="11">
    <source>
        <dbReference type="EMBL" id="WAO28615.1"/>
    </source>
</evidence>
<evidence type="ECO:0000256" key="5">
    <source>
        <dbReference type="ARBA" id="ARBA00022967"/>
    </source>
</evidence>
<keyword evidence="4 8" id="KW-0812">Transmembrane</keyword>
<dbReference type="GO" id="GO:0005739">
    <property type="term" value="C:mitochondrion"/>
    <property type="evidence" value="ECO:0007669"/>
    <property type="project" value="TreeGrafter"/>
</dbReference>
<accession>A0A9E9ETQ6</accession>
<dbReference type="FunFam" id="1.20.120.80:FF:000002">
    <property type="entry name" value="Cytochrome c oxidase subunit 3"/>
    <property type="match status" value="1"/>
</dbReference>
<dbReference type="InterPro" id="IPR000298">
    <property type="entry name" value="Cyt_c_oxidase-like_su3"/>
</dbReference>
<sequence length="265" mass="30559">MLKKEWSKFHPYHILDISPWPVLSSLSVTSCMLNLFFFMSMKTTLECFIISMVSLVMSISLWWRDVIRESTFQGNHTKKVQTGIRMGFVLFILSEVMFFMSFFWGIMSNMLVPDVELGCMWPPVGVQSVDYLGVPLLNTIILISSGVSVTWAHHSLISSNKMNCLYGFLSTVILGVLFTYFQLLEYYDTSFTICDSVYGSLFFTTTGFHGLHVAIGTVFLTVCFFRVMSNHFSNEHHVGAEAAIWYWHFVDVVWLFLYLLLYCMN</sequence>
<evidence type="ECO:0000256" key="2">
    <source>
        <dbReference type="ARBA" id="ARBA00010581"/>
    </source>
</evidence>
<organism evidence="11">
    <name type="scientific">Ibidoecus plataleae</name>
    <dbReference type="NCBI Taxonomy" id="3004258"/>
    <lineage>
        <taxon>Eukaryota</taxon>
        <taxon>Metazoa</taxon>
        <taxon>Ecdysozoa</taxon>
        <taxon>Arthropoda</taxon>
        <taxon>Hexapoda</taxon>
        <taxon>Insecta</taxon>
        <taxon>Pterygota</taxon>
        <taxon>Neoptera</taxon>
        <taxon>Paraneoptera</taxon>
        <taxon>Psocodea</taxon>
        <taxon>Troctomorpha</taxon>
        <taxon>Phthiraptera</taxon>
        <taxon>Ischnocera</taxon>
        <taxon>Philopteridae</taxon>
        <taxon>Ibidoecus</taxon>
    </lineage>
</organism>
<geneLocation type="mitochondrion" evidence="11"/>